<reference evidence="1 2" key="1">
    <citation type="submission" date="2015-05" db="EMBL/GenBank/DDBJ databases">
        <authorList>
            <person name="Wang D.B."/>
            <person name="Wang M."/>
        </authorList>
    </citation>
    <scope>NUCLEOTIDE SEQUENCE [LARGE SCALE GENOMIC DNA]</scope>
    <source>
        <strain evidence="1 2">IMCC 12053</strain>
    </source>
</reference>
<dbReference type="Proteomes" id="UP000064920">
    <property type="component" value="Chromosome"/>
</dbReference>
<dbReference type="AlphaFoldDB" id="A0A0N9ZWY4"/>
<dbReference type="EMBL" id="CP012023">
    <property type="protein sequence ID" value="ALI54558.1"/>
    <property type="molecule type" value="Genomic_DNA"/>
</dbReference>
<protein>
    <submittedName>
        <fullName evidence="1">Uncharacterized protein</fullName>
    </submittedName>
</protein>
<dbReference type="PATRIC" id="fig|1397108.4.peg.631"/>
<gene>
    <name evidence="1" type="ORF">IMCC12053_610</name>
</gene>
<dbReference type="STRING" id="1397108.IMCC12053_610"/>
<organism evidence="1 2">
    <name type="scientific">Celeribacter marinus</name>
    <dbReference type="NCBI Taxonomy" id="1397108"/>
    <lineage>
        <taxon>Bacteria</taxon>
        <taxon>Pseudomonadati</taxon>
        <taxon>Pseudomonadota</taxon>
        <taxon>Alphaproteobacteria</taxon>
        <taxon>Rhodobacterales</taxon>
        <taxon>Roseobacteraceae</taxon>
        <taxon>Celeribacter</taxon>
    </lineage>
</organism>
<dbReference type="KEGG" id="cmar:IMCC12053_610"/>
<accession>A0A0N9ZWY4</accession>
<evidence type="ECO:0000313" key="2">
    <source>
        <dbReference type="Proteomes" id="UP000064920"/>
    </source>
</evidence>
<dbReference type="OrthoDB" id="7875218at2"/>
<proteinExistence type="predicted"/>
<sequence length="97" mass="10721">MTTTQHALAHLRRPRLLIRAAQHGLVDYNRRRDLKRVLSGVSVMSPSATVPLLMEREDALDALRQSGDASYSVVRHVETLIALMGEANLLAPRPTPA</sequence>
<evidence type="ECO:0000313" key="1">
    <source>
        <dbReference type="EMBL" id="ALI54558.1"/>
    </source>
</evidence>
<name>A0A0N9ZWY4_9RHOB</name>
<keyword evidence="2" id="KW-1185">Reference proteome</keyword>
<dbReference type="Pfam" id="PF20083">
    <property type="entry name" value="DUF6477"/>
    <property type="match status" value="1"/>
</dbReference>
<dbReference type="RefSeq" id="WP_062215583.1">
    <property type="nucleotide sequence ID" value="NZ_CP012023.1"/>
</dbReference>
<dbReference type="InterPro" id="IPR045516">
    <property type="entry name" value="DUF6477"/>
</dbReference>